<organism evidence="4 5">
    <name type="scientific">Chaetomium globosum (strain ATCC 6205 / CBS 148.51 / DSM 1962 / NBRC 6347 / NRRL 1970)</name>
    <name type="common">Soil fungus</name>
    <dbReference type="NCBI Taxonomy" id="306901"/>
    <lineage>
        <taxon>Eukaryota</taxon>
        <taxon>Fungi</taxon>
        <taxon>Dikarya</taxon>
        <taxon>Ascomycota</taxon>
        <taxon>Pezizomycotina</taxon>
        <taxon>Sordariomycetes</taxon>
        <taxon>Sordariomycetidae</taxon>
        <taxon>Sordariales</taxon>
        <taxon>Chaetomiaceae</taxon>
        <taxon>Chaetomium</taxon>
    </lineage>
</organism>
<dbReference type="InParanoid" id="Q2GRN4"/>
<dbReference type="OrthoDB" id="1421156at2759"/>
<sequence length="594" mass="66553">MDFSASYGSLKEAEAGLKAQAHALGFDLAVKERFPRGAAAEEVTRVNYRCAKGRSHAPKNDEVIHTTKRRKTSSQMTACGYKINLKLTDWRAGTRPSQIMANLREAGDAVEFSYQDLANLLHACRREELNGRTPIQWLYEQLDDETEYFYRDLRDESGRVQCLFIAPRSAVPLFRTAPDVIVADCTYKTNRFGLPLLNFCGIQALRKSFSIAAVFINAEKEEQYTWALQALREFLTEEDLPLPKLIVTDRELALINALKRHEAFTLVPRLLCRWHVNMNVLAKGAVNYAVKTWLDPYKELLVDAWVNKILHFGNRTTSIVESLHAGMKRFISSAGGDLATVFRKLKAYWRNQAADIALARNQAMNKVPFGLSDLLYGDVKSAVVPHALRACEKEVAAIEKQPRAGRWDLGPPEPCTCSITTSHGLPCRHALFLCLRNSEPLSIAQFDPYWRWDRTAIPSLSASPSRAQRPLDPAVVRGKGRPRGLVATDKSTKRLPSAHEITEAEERREALPPPSTAPARLNKPAVPADDPYEAGTAMPRRSGQWMARLESVDDQEAEFDLIPTNFEGKFDEKVAEAEATARQATQDAQESTAF</sequence>
<dbReference type="EMBL" id="CH408034">
    <property type="protein sequence ID" value="EAQ85356.1"/>
    <property type="molecule type" value="Genomic_DNA"/>
</dbReference>
<keyword evidence="1" id="KW-0479">Metal-binding</keyword>
<dbReference type="InterPro" id="IPR007527">
    <property type="entry name" value="Znf_SWIM"/>
</dbReference>
<name>Q2GRN4_CHAGB</name>
<feature type="compositionally biased region" description="Basic and acidic residues" evidence="2">
    <location>
        <begin position="500"/>
        <end position="510"/>
    </location>
</feature>
<reference evidence="5" key="1">
    <citation type="journal article" date="2015" name="Genome Announc.">
        <title>Draft genome sequence of the cellulolytic fungus Chaetomium globosum.</title>
        <authorList>
            <person name="Cuomo C.A."/>
            <person name="Untereiner W.A."/>
            <person name="Ma L.-J."/>
            <person name="Grabherr M."/>
            <person name="Birren B.W."/>
        </authorList>
    </citation>
    <scope>NUCLEOTIDE SEQUENCE [LARGE SCALE GENOMIC DNA]</scope>
    <source>
        <strain evidence="5">ATCC 6205 / CBS 148.51 / DSM 1962 / NBRC 6347 / NRRL 1970</strain>
    </source>
</reference>
<dbReference type="HOGENOM" id="CLU_459265_0_0_1"/>
<dbReference type="AlphaFoldDB" id="Q2GRN4"/>
<dbReference type="GeneID" id="4395621"/>
<dbReference type="PANTHER" id="PTHR47718">
    <property type="entry name" value="OS01G0519700 PROTEIN"/>
    <property type="match status" value="1"/>
</dbReference>
<keyword evidence="1" id="KW-0863">Zinc-finger</keyword>
<evidence type="ECO:0000259" key="3">
    <source>
        <dbReference type="PROSITE" id="PS50966"/>
    </source>
</evidence>
<dbReference type="GO" id="GO:0008270">
    <property type="term" value="F:zinc ion binding"/>
    <property type="evidence" value="ECO:0007669"/>
    <property type="project" value="UniProtKB-KW"/>
</dbReference>
<proteinExistence type="predicted"/>
<dbReference type="PROSITE" id="PS50966">
    <property type="entry name" value="ZF_SWIM"/>
    <property type="match status" value="1"/>
</dbReference>
<dbReference type="PANTHER" id="PTHR47718:SF3">
    <property type="entry name" value="PROTEIN FAR1-RELATED SEQUENCE 5-LIKE"/>
    <property type="match status" value="1"/>
</dbReference>
<evidence type="ECO:0000256" key="2">
    <source>
        <dbReference type="SAM" id="MobiDB-lite"/>
    </source>
</evidence>
<protein>
    <recommendedName>
        <fullName evidence="3">SWIM-type domain-containing protein</fullName>
    </recommendedName>
</protein>
<keyword evidence="1" id="KW-0862">Zinc</keyword>
<feature type="compositionally biased region" description="Low complexity" evidence="2">
    <location>
        <begin position="577"/>
        <end position="594"/>
    </location>
</feature>
<accession>Q2GRN4</accession>
<gene>
    <name evidence="4" type="ORF">CHGG_09370</name>
</gene>
<evidence type="ECO:0000256" key="1">
    <source>
        <dbReference type="PROSITE-ProRule" id="PRU00325"/>
    </source>
</evidence>
<feature type="region of interest" description="Disordered" evidence="2">
    <location>
        <begin position="572"/>
        <end position="594"/>
    </location>
</feature>
<dbReference type="Pfam" id="PF10551">
    <property type="entry name" value="MULE"/>
    <property type="match status" value="1"/>
</dbReference>
<feature type="region of interest" description="Disordered" evidence="2">
    <location>
        <begin position="461"/>
        <end position="540"/>
    </location>
</feature>
<keyword evidence="5" id="KW-1185">Reference proteome</keyword>
<feature type="domain" description="SWIM-type" evidence="3">
    <location>
        <begin position="393"/>
        <end position="438"/>
    </location>
</feature>
<dbReference type="InterPro" id="IPR018289">
    <property type="entry name" value="MULE_transposase_dom"/>
</dbReference>
<dbReference type="eggNOG" id="ENOG502QQB8">
    <property type="taxonomic scope" value="Eukaryota"/>
</dbReference>
<evidence type="ECO:0000313" key="4">
    <source>
        <dbReference type="EMBL" id="EAQ85356.1"/>
    </source>
</evidence>
<dbReference type="Proteomes" id="UP000001056">
    <property type="component" value="Unassembled WGS sequence"/>
</dbReference>
<evidence type="ECO:0000313" key="5">
    <source>
        <dbReference type="Proteomes" id="UP000001056"/>
    </source>
</evidence>
<dbReference type="VEuPathDB" id="FungiDB:CHGG_09370"/>
<dbReference type="RefSeq" id="XP_001227297.1">
    <property type="nucleotide sequence ID" value="XM_001227296.1"/>
</dbReference>